<evidence type="ECO:0000256" key="9">
    <source>
        <dbReference type="HAMAP-Rule" id="MF_02043"/>
    </source>
</evidence>
<dbReference type="Gene3D" id="3.20.20.70">
    <property type="entry name" value="Aldolase class I"/>
    <property type="match status" value="1"/>
</dbReference>
<feature type="site" description="Interacts with tRNA" evidence="9">
    <location>
        <position position="104"/>
    </location>
</feature>
<dbReference type="InterPro" id="IPR042270">
    <property type="entry name" value="DusC_C"/>
</dbReference>
<dbReference type="AlphaFoldDB" id="A0A4Z0W704"/>
<dbReference type="RefSeq" id="WP_135484547.1">
    <property type="nucleotide sequence ID" value="NZ_SRMF01000010.1"/>
</dbReference>
<dbReference type="InterPro" id="IPR001269">
    <property type="entry name" value="DUS_fam"/>
</dbReference>
<protein>
    <recommendedName>
        <fullName evidence="9">tRNA-dihydrouridine(16) synthase</fullName>
        <ecNumber evidence="9">1.3.1.-</ecNumber>
    </recommendedName>
    <alternativeName>
        <fullName evidence="9">U16-specific dihydrouridine synthase</fullName>
        <shortName evidence="9">U16-specific Dus</shortName>
    </alternativeName>
    <alternativeName>
        <fullName evidence="9">tRNA-dihydrouridine synthase C</fullName>
    </alternativeName>
</protein>
<comment type="catalytic activity">
    <reaction evidence="9">
        <text>5,6-dihydrouridine(16) in tRNA + NAD(+) = uridine(16) in tRNA + NADH + H(+)</text>
        <dbReference type="Rhea" id="RHEA:53380"/>
        <dbReference type="Rhea" id="RHEA-COMP:13543"/>
        <dbReference type="Rhea" id="RHEA-COMP:13544"/>
        <dbReference type="ChEBI" id="CHEBI:15378"/>
        <dbReference type="ChEBI" id="CHEBI:57540"/>
        <dbReference type="ChEBI" id="CHEBI:57945"/>
        <dbReference type="ChEBI" id="CHEBI:65315"/>
        <dbReference type="ChEBI" id="CHEBI:74443"/>
    </reaction>
</comment>
<feature type="site" description="Interacts with tRNA; defines subfamily-specific binding signature" evidence="9">
    <location>
        <position position="44"/>
    </location>
</feature>
<keyword evidence="4 9" id="KW-0288">FMN</keyword>
<dbReference type="PANTHER" id="PTHR11082">
    <property type="entry name" value="TRNA-DIHYDROURIDINE SYNTHASE"/>
    <property type="match status" value="1"/>
</dbReference>
<dbReference type="EMBL" id="SRMF01000010">
    <property type="protein sequence ID" value="TGG91125.1"/>
    <property type="molecule type" value="Genomic_DNA"/>
</dbReference>
<evidence type="ECO:0000256" key="3">
    <source>
        <dbReference type="ARBA" id="ARBA00022630"/>
    </source>
</evidence>
<dbReference type="SUPFAM" id="SSF51395">
    <property type="entry name" value="FMN-linked oxidoreductases"/>
    <property type="match status" value="1"/>
</dbReference>
<accession>A0A4Z0W704</accession>
<feature type="domain" description="DUS-like FMN-binding" evidence="13">
    <location>
        <begin position="13"/>
        <end position="306"/>
    </location>
</feature>
<feature type="binding site" evidence="12">
    <location>
        <position position="177"/>
    </location>
    <ligand>
        <name>FMN</name>
        <dbReference type="ChEBI" id="CHEBI:58210"/>
    </ligand>
</feature>
<organism evidence="14 15">
    <name type="scientific">Natronospirillum operosum</name>
    <dbReference type="NCBI Taxonomy" id="2759953"/>
    <lineage>
        <taxon>Bacteria</taxon>
        <taxon>Pseudomonadati</taxon>
        <taxon>Pseudomonadota</taxon>
        <taxon>Gammaproteobacteria</taxon>
        <taxon>Oceanospirillales</taxon>
        <taxon>Natronospirillaceae</taxon>
        <taxon>Natronospirillum</taxon>
    </lineage>
</organism>
<evidence type="ECO:0000256" key="12">
    <source>
        <dbReference type="PIRSR" id="PIRSR006621-2"/>
    </source>
</evidence>
<feature type="binding site" evidence="9 12">
    <location>
        <position position="148"/>
    </location>
    <ligand>
        <name>FMN</name>
        <dbReference type="ChEBI" id="CHEBI:58210"/>
    </ligand>
</feature>
<keyword evidence="8 9" id="KW-0560">Oxidoreductase</keyword>
<dbReference type="Pfam" id="PF01207">
    <property type="entry name" value="Dus"/>
    <property type="match status" value="1"/>
</dbReference>
<evidence type="ECO:0000256" key="7">
    <source>
        <dbReference type="ARBA" id="ARBA00022884"/>
    </source>
</evidence>
<evidence type="ECO:0000313" key="14">
    <source>
        <dbReference type="EMBL" id="TGG91125.1"/>
    </source>
</evidence>
<feature type="site" description="Interacts with tRNA" evidence="9">
    <location>
        <position position="290"/>
    </location>
</feature>
<feature type="site" description="Interacts with tRNA; defines subfamily-specific binding signature" evidence="9">
    <location>
        <position position="285"/>
    </location>
</feature>
<dbReference type="Gene3D" id="1.20.225.30">
    <property type="entry name" value="Dihydrouridine synthase, C-terminal recognition domain"/>
    <property type="match status" value="1"/>
</dbReference>
<keyword evidence="2 9" id="KW-0820">tRNA-binding</keyword>
<dbReference type="Proteomes" id="UP000297475">
    <property type="component" value="Unassembled WGS sequence"/>
</dbReference>
<evidence type="ECO:0000256" key="2">
    <source>
        <dbReference type="ARBA" id="ARBA00022555"/>
    </source>
</evidence>
<comment type="cofactor">
    <cofactor evidence="1 9 10 12">
        <name>FMN</name>
        <dbReference type="ChEBI" id="CHEBI:58210"/>
    </cofactor>
</comment>
<evidence type="ECO:0000259" key="13">
    <source>
        <dbReference type="Pfam" id="PF01207"/>
    </source>
</evidence>
<keyword evidence="7 9" id="KW-0694">RNA-binding</keyword>
<dbReference type="PANTHER" id="PTHR11082:SF26">
    <property type="entry name" value="TRNA-DIHYDROURIDINE(16) SYNTHASE"/>
    <property type="match status" value="1"/>
</dbReference>
<gene>
    <name evidence="9" type="primary">dusC</name>
    <name evidence="14" type="ORF">E4656_17195</name>
</gene>
<keyword evidence="3 9" id="KW-0285">Flavoprotein</keyword>
<name>A0A4Z0W704_9GAMM</name>
<evidence type="ECO:0000256" key="5">
    <source>
        <dbReference type="ARBA" id="ARBA00022694"/>
    </source>
</evidence>
<dbReference type="PROSITE" id="PS01136">
    <property type="entry name" value="UPF0034"/>
    <property type="match status" value="1"/>
</dbReference>
<evidence type="ECO:0000256" key="1">
    <source>
        <dbReference type="ARBA" id="ARBA00001917"/>
    </source>
</evidence>
<feature type="site" description="Interacts with tRNA" evidence="9">
    <location>
        <position position="185"/>
    </location>
</feature>
<dbReference type="InterPro" id="IPR013785">
    <property type="entry name" value="Aldolase_TIM"/>
</dbReference>
<feature type="site" description="Interacts with tRNA; defines subfamily-specific binding signature" evidence="9">
    <location>
        <position position="283"/>
    </location>
</feature>
<evidence type="ECO:0000256" key="4">
    <source>
        <dbReference type="ARBA" id="ARBA00022643"/>
    </source>
</evidence>
<comment type="function">
    <text evidence="9">Catalyzes the synthesis of 5,6-dihydrouridine (D), a modified base found in the D-loop of most tRNAs, via the reduction of the C5-C6 double bond in target uridines. Specifically modifies U16 in tRNAs.</text>
</comment>
<feature type="binding site" evidence="9">
    <location>
        <begin position="211"/>
        <end position="213"/>
    </location>
    <ligand>
        <name>FMN</name>
        <dbReference type="ChEBI" id="CHEBI:58210"/>
    </ligand>
</feature>
<dbReference type="CDD" id="cd02801">
    <property type="entry name" value="DUS_like_FMN"/>
    <property type="match status" value="1"/>
</dbReference>
<dbReference type="InterPro" id="IPR018517">
    <property type="entry name" value="tRNA_hU_synthase_CS"/>
</dbReference>
<dbReference type="InterPro" id="IPR035587">
    <property type="entry name" value="DUS-like_FMN-bd"/>
</dbReference>
<keyword evidence="12" id="KW-0547">Nucleotide-binding</keyword>
<feature type="binding site" evidence="9 12">
    <location>
        <begin position="235"/>
        <end position="236"/>
    </location>
    <ligand>
        <name>FMN</name>
        <dbReference type="ChEBI" id="CHEBI:58210"/>
    </ligand>
</feature>
<feature type="binding site" evidence="9 12">
    <location>
        <position position="77"/>
    </location>
    <ligand>
        <name>FMN</name>
        <dbReference type="ChEBI" id="CHEBI:58210"/>
    </ligand>
</feature>
<comment type="catalytic activity">
    <reaction evidence="9">
        <text>5,6-dihydrouridine(16) in tRNA + NADP(+) = uridine(16) in tRNA + NADPH + H(+)</text>
        <dbReference type="Rhea" id="RHEA:53376"/>
        <dbReference type="Rhea" id="RHEA-COMP:13543"/>
        <dbReference type="Rhea" id="RHEA-COMP:13544"/>
        <dbReference type="ChEBI" id="CHEBI:15378"/>
        <dbReference type="ChEBI" id="CHEBI:57783"/>
        <dbReference type="ChEBI" id="CHEBI:58349"/>
        <dbReference type="ChEBI" id="CHEBI:65315"/>
        <dbReference type="ChEBI" id="CHEBI:74443"/>
    </reaction>
</comment>
<dbReference type="HAMAP" id="MF_02043">
    <property type="entry name" value="DusC_subfam"/>
    <property type="match status" value="1"/>
</dbReference>
<keyword evidence="5 9" id="KW-0819">tRNA processing</keyword>
<dbReference type="GO" id="GO:0000049">
    <property type="term" value="F:tRNA binding"/>
    <property type="evidence" value="ECO:0007669"/>
    <property type="project" value="UniProtKB-UniRule"/>
</dbReference>
<dbReference type="EC" id="1.3.1.-" evidence="9"/>
<keyword evidence="6 9" id="KW-0521">NADP</keyword>
<dbReference type="InterPro" id="IPR032886">
    <property type="entry name" value="DusC"/>
</dbReference>
<evidence type="ECO:0000313" key="15">
    <source>
        <dbReference type="Proteomes" id="UP000297475"/>
    </source>
</evidence>
<dbReference type="GO" id="GO:0010181">
    <property type="term" value="F:FMN binding"/>
    <property type="evidence" value="ECO:0007669"/>
    <property type="project" value="UniProtKB-UniRule"/>
</dbReference>
<evidence type="ECO:0000256" key="11">
    <source>
        <dbReference type="PIRSR" id="PIRSR006621-1"/>
    </source>
</evidence>
<dbReference type="GO" id="GO:0102262">
    <property type="term" value="F:tRNA-dihydrouridine16 synthase activity"/>
    <property type="evidence" value="ECO:0007669"/>
    <property type="project" value="RHEA"/>
</dbReference>
<comment type="caution">
    <text evidence="14">The sequence shown here is derived from an EMBL/GenBank/DDBJ whole genome shotgun (WGS) entry which is preliminary data.</text>
</comment>
<reference evidence="14 15" key="1">
    <citation type="submission" date="2019-04" db="EMBL/GenBank/DDBJ databases">
        <title>Natronospirillum operosus gen. nov., sp. nov., a haloalkaliphilic satellite isolated from decaying biomass of laboratory culture of cyanobacterium Geitlerinema sp. and proposal of Natronospirillaceae fam. nov. and Saccharospirillaceae fam. nov.</title>
        <authorList>
            <person name="Kevbrin V."/>
            <person name="Boltyanskaya Y."/>
            <person name="Koziaeva V."/>
            <person name="Grouzdev D.S."/>
            <person name="Park M."/>
            <person name="Cho J."/>
        </authorList>
    </citation>
    <scope>NUCLEOTIDE SEQUENCE [LARGE SCALE GENOMIC DNA]</scope>
    <source>
        <strain evidence="14 15">G-116</strain>
    </source>
</reference>
<evidence type="ECO:0000256" key="10">
    <source>
        <dbReference type="PIRNR" id="PIRNR006621"/>
    </source>
</evidence>
<keyword evidence="15" id="KW-1185">Reference proteome</keyword>
<evidence type="ECO:0000256" key="8">
    <source>
        <dbReference type="ARBA" id="ARBA00023002"/>
    </source>
</evidence>
<comment type="similarity">
    <text evidence="10">Belongs to the dus family.</text>
</comment>
<dbReference type="PIRSF" id="PIRSF006621">
    <property type="entry name" value="Dus"/>
    <property type="match status" value="1"/>
</dbReference>
<dbReference type="GO" id="GO:0050660">
    <property type="term" value="F:flavin adenine dinucleotide binding"/>
    <property type="evidence" value="ECO:0007669"/>
    <property type="project" value="InterPro"/>
</dbReference>
<proteinExistence type="inferred from homology"/>
<feature type="site" description="Interacts with tRNA; defines subfamily-specific binding signature" evidence="9">
    <location>
        <position position="306"/>
    </location>
</feature>
<comment type="similarity">
    <text evidence="9">Belongs to the Dus family. DusC subfamily.</text>
</comment>
<feature type="active site" description="Proton donor" evidence="9 11">
    <location>
        <position position="107"/>
    </location>
</feature>
<evidence type="ECO:0000256" key="6">
    <source>
        <dbReference type="ARBA" id="ARBA00022857"/>
    </source>
</evidence>
<sequence length="330" mass="35849">MTTRSSEPGGRLLLAPMEGVMDATMRDLITRNGGFDLCVTEFLRVVDELLPPRVFHRLCPELHAGARTPAGTPVRLQLLGNNPETMAVNAARAVELGSPGVDINFGCPARTVNKSRGGAILLTEPETLYRVVSAVRAAVPAAQPVTAKMRLGFEDRARLLDNTWALLDAGAAEIVVHARTKVDGYRPPAYWDEIARVAEVARKRGVPVVANGEVWSRADYDRCRAASGVTDVMLGRGALALPNLAAVIACGQPPWTWEQALAAVMQLGATDIAAGRERYMPSRIKQWLKYLERAYPEARICFEQVKRVRTAAEMQAALRKGVSPPMAACL</sequence>
<dbReference type="OrthoDB" id="9764501at2"/>